<dbReference type="AlphaFoldDB" id="A0A3M8SVS5"/>
<name>A0A3M8SVS5_9ACTN</name>
<evidence type="ECO:0000256" key="1">
    <source>
        <dbReference type="SAM" id="Phobius"/>
    </source>
</evidence>
<organism evidence="2 3">
    <name type="scientific">Streptomyces botrytidirepellens</name>
    <dbReference type="NCBI Taxonomy" id="2486417"/>
    <lineage>
        <taxon>Bacteria</taxon>
        <taxon>Bacillati</taxon>
        <taxon>Actinomycetota</taxon>
        <taxon>Actinomycetes</taxon>
        <taxon>Kitasatosporales</taxon>
        <taxon>Streptomycetaceae</taxon>
        <taxon>Streptomyces</taxon>
    </lineage>
</organism>
<dbReference type="EMBL" id="RIBZ01000839">
    <property type="protein sequence ID" value="RNF84795.1"/>
    <property type="molecule type" value="Genomic_DNA"/>
</dbReference>
<comment type="caution">
    <text evidence="2">The sequence shown here is derived from an EMBL/GenBank/DDBJ whole genome shotgun (WGS) entry which is preliminary data.</text>
</comment>
<keyword evidence="1" id="KW-0472">Membrane</keyword>
<accession>A0A3M8SVS5</accession>
<proteinExistence type="predicted"/>
<feature type="transmembrane region" description="Helical" evidence="1">
    <location>
        <begin position="140"/>
        <end position="162"/>
    </location>
</feature>
<protein>
    <submittedName>
        <fullName evidence="2">Uncharacterized protein</fullName>
    </submittedName>
</protein>
<sequence length="180" mass="19072">MGLPDEYLPTPWTAGGAGVILGLGISATCALGALIALLGVIAMAFPGRPEPWPEHLMRRAAGLAAFAAASIYSLGLFGVLASEHETDNGANSSPAPACRDGFAADTVRHLSHHRSSYLPLRFDCVRDDGTTYPSEPAYVWMNWTTLFLLLSCAVLIVGAGYASEFRARKGAGPRRADCTY</sequence>
<feature type="transmembrane region" description="Helical" evidence="1">
    <location>
        <begin position="57"/>
        <end position="81"/>
    </location>
</feature>
<gene>
    <name evidence="2" type="ORF">EEJ42_43740</name>
</gene>
<dbReference type="Proteomes" id="UP000275401">
    <property type="component" value="Unassembled WGS sequence"/>
</dbReference>
<keyword evidence="1" id="KW-0812">Transmembrane</keyword>
<evidence type="ECO:0000313" key="2">
    <source>
        <dbReference type="EMBL" id="RNF84795.1"/>
    </source>
</evidence>
<evidence type="ECO:0000313" key="3">
    <source>
        <dbReference type="Proteomes" id="UP000275401"/>
    </source>
</evidence>
<keyword evidence="3" id="KW-1185">Reference proteome</keyword>
<reference evidence="2 3" key="1">
    <citation type="submission" date="2018-11" db="EMBL/GenBank/DDBJ databases">
        <title>The Potential of Streptomyces as Biocontrol Agents against the Tomato grey mould, Botrytis cinerea (Gray mold) Frontiers in Microbiology.</title>
        <authorList>
            <person name="Li D."/>
        </authorList>
    </citation>
    <scope>NUCLEOTIDE SEQUENCE [LARGE SCALE GENOMIC DNA]</scope>
    <source>
        <strain evidence="2 3">NEAU-LD23</strain>
    </source>
</reference>
<keyword evidence="1" id="KW-1133">Transmembrane helix</keyword>
<feature type="transmembrane region" description="Helical" evidence="1">
    <location>
        <begin position="20"/>
        <end position="45"/>
    </location>
</feature>